<dbReference type="RefSeq" id="WP_229736393.1">
    <property type="nucleotide sequence ID" value="NZ_BMHK01000023.1"/>
</dbReference>
<comment type="caution">
    <text evidence="3">The sequence shown here is derived from an EMBL/GenBank/DDBJ whole genome shotgun (WGS) entry which is preliminary data.</text>
</comment>
<reference evidence="3" key="2">
    <citation type="submission" date="2020-09" db="EMBL/GenBank/DDBJ databases">
        <authorList>
            <person name="Sun Q."/>
            <person name="Zhou Y."/>
        </authorList>
    </citation>
    <scope>NUCLEOTIDE SEQUENCE</scope>
    <source>
        <strain evidence="3">CGMCC 1.15095</strain>
    </source>
</reference>
<dbReference type="InterPro" id="IPR006015">
    <property type="entry name" value="Universal_stress_UspA"/>
</dbReference>
<proteinExistence type="inferred from homology"/>
<evidence type="ECO:0000313" key="4">
    <source>
        <dbReference type="Proteomes" id="UP000608154"/>
    </source>
</evidence>
<dbReference type="PRINTS" id="PR01438">
    <property type="entry name" value="UNVRSLSTRESS"/>
</dbReference>
<dbReference type="Gene3D" id="3.40.50.12370">
    <property type="match status" value="1"/>
</dbReference>
<evidence type="ECO:0000256" key="1">
    <source>
        <dbReference type="ARBA" id="ARBA00008791"/>
    </source>
</evidence>
<protein>
    <submittedName>
        <fullName evidence="3">Universal stress protein A</fullName>
    </submittedName>
</protein>
<gene>
    <name evidence="3" type="ORF">GCM10011494_29820</name>
</gene>
<dbReference type="SUPFAM" id="SSF52402">
    <property type="entry name" value="Adenine nucleotide alpha hydrolases-like"/>
    <property type="match status" value="1"/>
</dbReference>
<evidence type="ECO:0000313" key="3">
    <source>
        <dbReference type="EMBL" id="GGC09180.1"/>
    </source>
</evidence>
<dbReference type="InterPro" id="IPR006016">
    <property type="entry name" value="UspA"/>
</dbReference>
<name>A0A916X5F2_9SPHN</name>
<keyword evidence="4" id="KW-1185">Reference proteome</keyword>
<dbReference type="AlphaFoldDB" id="A0A916X5F2"/>
<reference evidence="3" key="1">
    <citation type="journal article" date="2014" name="Int. J. Syst. Evol. Microbiol.">
        <title>Complete genome sequence of Corynebacterium casei LMG S-19264T (=DSM 44701T), isolated from a smear-ripened cheese.</title>
        <authorList>
            <consortium name="US DOE Joint Genome Institute (JGI-PGF)"/>
            <person name="Walter F."/>
            <person name="Albersmeier A."/>
            <person name="Kalinowski J."/>
            <person name="Ruckert C."/>
        </authorList>
    </citation>
    <scope>NUCLEOTIDE SEQUENCE</scope>
    <source>
        <strain evidence="3">CGMCC 1.15095</strain>
    </source>
</reference>
<sequence>MRDILLQASTYPEPTPNWALDKVAELARRLEAKASLGVCQVHIPPRSNWLANKLLSIDGMIAGENKKSAANAETLANSFKSTIPENLLGECIVIDCPGMVTHWRLAVRARTHDLSVVPVYGHAEAIPVAEGLVFESGRPVLLLPKATEVKFERIAVAWDGSSVATRALSDSVPLLRRADSVTLVQITGEKDLSRAATSSDAIRNLKLHGIDAAAVDVPVEGKDAAATLQNYCIQDRRDLLVMGAFGHSRAREFVLGGVTRSILDSPELAIFISH</sequence>
<dbReference type="CDD" id="cd00293">
    <property type="entry name" value="USP-like"/>
    <property type="match status" value="1"/>
</dbReference>
<dbReference type="Pfam" id="PF00582">
    <property type="entry name" value="Usp"/>
    <property type="match status" value="1"/>
</dbReference>
<feature type="domain" description="UspA" evidence="2">
    <location>
        <begin position="151"/>
        <end position="264"/>
    </location>
</feature>
<accession>A0A916X5F2</accession>
<comment type="similarity">
    <text evidence="1">Belongs to the universal stress protein A family.</text>
</comment>
<dbReference type="Proteomes" id="UP000608154">
    <property type="component" value="Unassembled WGS sequence"/>
</dbReference>
<dbReference type="EMBL" id="BMHK01000023">
    <property type="protein sequence ID" value="GGC09180.1"/>
    <property type="molecule type" value="Genomic_DNA"/>
</dbReference>
<organism evidence="3 4">
    <name type="scientific">Novosphingobium endophyticum</name>
    <dbReference type="NCBI Taxonomy" id="1955250"/>
    <lineage>
        <taxon>Bacteria</taxon>
        <taxon>Pseudomonadati</taxon>
        <taxon>Pseudomonadota</taxon>
        <taxon>Alphaproteobacteria</taxon>
        <taxon>Sphingomonadales</taxon>
        <taxon>Sphingomonadaceae</taxon>
        <taxon>Novosphingobium</taxon>
    </lineage>
</organism>
<evidence type="ECO:0000259" key="2">
    <source>
        <dbReference type="Pfam" id="PF00582"/>
    </source>
</evidence>